<feature type="chain" id="PRO_5007894368" evidence="1">
    <location>
        <begin position="21"/>
        <end position="190"/>
    </location>
</feature>
<protein>
    <submittedName>
        <fullName evidence="2">Uncharacterized protein</fullName>
    </submittedName>
</protein>
<sequence>MRFLLTVLSAVSLLISVANASLSTDILYWPLGSPQPSVLARVSYDPASLKSDVVAYHAPKDDQTDKLVRVGLYISTPTNKKQWVGSLVSLASLMASEQPTFRLHLGPANEVYTVSLSASSASAEGSTTVPRIELVSNESGTQPHLNKPVIVGPDGQNPEQPEEKSLLQKYWWVLLIITFISMSGGGGEGQ</sequence>
<organism evidence="2">
    <name type="scientific">Penicillium chrysogenum</name>
    <name type="common">Penicillium notatum</name>
    <dbReference type="NCBI Taxonomy" id="5076"/>
    <lineage>
        <taxon>Eukaryota</taxon>
        <taxon>Fungi</taxon>
        <taxon>Dikarya</taxon>
        <taxon>Ascomycota</taxon>
        <taxon>Pezizomycotina</taxon>
        <taxon>Eurotiomycetes</taxon>
        <taxon>Eurotiomycetidae</taxon>
        <taxon>Eurotiales</taxon>
        <taxon>Aspergillaceae</taxon>
        <taxon>Penicillium</taxon>
        <taxon>Penicillium chrysogenum species complex</taxon>
    </lineage>
</organism>
<dbReference type="PANTHER" id="PTHR39219">
    <property type="entry name" value="ER MEMBRANE PROTEIN COMPLEX SUBUNIT 10"/>
    <property type="match status" value="1"/>
</dbReference>
<dbReference type="AlphaFoldDB" id="A0A167XGM0"/>
<evidence type="ECO:0000256" key="1">
    <source>
        <dbReference type="SAM" id="SignalP"/>
    </source>
</evidence>
<accession>A0A167XGM0</accession>
<dbReference type="Proteomes" id="UP000076449">
    <property type="component" value="Chromosome I"/>
</dbReference>
<keyword evidence="1" id="KW-0732">Signal</keyword>
<dbReference type="PANTHER" id="PTHR39219:SF1">
    <property type="entry name" value="ER MEMBRANE PROTEIN COMPLEX SUBUNIT 10"/>
    <property type="match status" value="1"/>
</dbReference>
<gene>
    <name evidence="2" type="ORF">EN45_029660</name>
</gene>
<dbReference type="PhylomeDB" id="A0A167XGM0"/>
<dbReference type="EMBL" id="CM002798">
    <property type="protein sequence ID" value="KZN92805.1"/>
    <property type="molecule type" value="Genomic_DNA"/>
</dbReference>
<evidence type="ECO:0000313" key="2">
    <source>
        <dbReference type="EMBL" id="KZN92805.1"/>
    </source>
</evidence>
<reference evidence="2" key="1">
    <citation type="journal article" date="2014" name="Genome Announc.">
        <title>Complete sequencing and chromosome-scale genome assembly of the industrial progenitor strain P2niaD18 from the penicillin producer Penicillium chrysogenum.</title>
        <authorList>
            <person name="Specht T."/>
            <person name="Dahlmann T.A."/>
            <person name="Zadra I."/>
            <person name="Kurnsteiner H."/>
            <person name="Kuck U."/>
        </authorList>
    </citation>
    <scope>NUCLEOTIDE SEQUENCE [LARGE SCALE GENOMIC DNA]</scope>
    <source>
        <strain evidence="2">P2niaD18</strain>
    </source>
</reference>
<feature type="signal peptide" evidence="1">
    <location>
        <begin position="1"/>
        <end position="20"/>
    </location>
</feature>
<dbReference type="Pfam" id="PF21203">
    <property type="entry name" value="ECM10"/>
    <property type="match status" value="1"/>
</dbReference>
<proteinExistence type="predicted"/>
<name>A0A167XGM0_PENCH</name>